<gene>
    <name evidence="1" type="ORF">TorRG33x02_090360</name>
</gene>
<dbReference type="OrthoDB" id="10365614at2759"/>
<accession>A0A2P5FBI4</accession>
<proteinExistence type="predicted"/>
<keyword evidence="2" id="KW-1185">Reference proteome</keyword>
<sequence length="68" mass="7343">MLLEVQLPDDPSRYVRMITTKPAPAKPSAPTIAAWNTAKQQIMVGEDNAFHDASSITVLSPATVLPHC</sequence>
<organism evidence="1 2">
    <name type="scientific">Trema orientale</name>
    <name type="common">Charcoal tree</name>
    <name type="synonym">Celtis orientalis</name>
    <dbReference type="NCBI Taxonomy" id="63057"/>
    <lineage>
        <taxon>Eukaryota</taxon>
        <taxon>Viridiplantae</taxon>
        <taxon>Streptophyta</taxon>
        <taxon>Embryophyta</taxon>
        <taxon>Tracheophyta</taxon>
        <taxon>Spermatophyta</taxon>
        <taxon>Magnoliopsida</taxon>
        <taxon>eudicotyledons</taxon>
        <taxon>Gunneridae</taxon>
        <taxon>Pentapetalae</taxon>
        <taxon>rosids</taxon>
        <taxon>fabids</taxon>
        <taxon>Rosales</taxon>
        <taxon>Cannabaceae</taxon>
        <taxon>Trema</taxon>
    </lineage>
</organism>
<dbReference type="InParanoid" id="A0A2P5FBI4"/>
<dbReference type="AlphaFoldDB" id="A0A2P5FBI4"/>
<dbReference type="Proteomes" id="UP000237000">
    <property type="component" value="Unassembled WGS sequence"/>
</dbReference>
<name>A0A2P5FBI4_TREOI</name>
<reference evidence="2" key="1">
    <citation type="submission" date="2016-06" db="EMBL/GenBank/DDBJ databases">
        <title>Parallel loss of symbiosis genes in relatives of nitrogen-fixing non-legume Parasponia.</title>
        <authorList>
            <person name="Van Velzen R."/>
            <person name="Holmer R."/>
            <person name="Bu F."/>
            <person name="Rutten L."/>
            <person name="Van Zeijl A."/>
            <person name="Liu W."/>
            <person name="Santuari L."/>
            <person name="Cao Q."/>
            <person name="Sharma T."/>
            <person name="Shen D."/>
            <person name="Roswanjaya Y."/>
            <person name="Wardhani T."/>
            <person name="Kalhor M.S."/>
            <person name="Jansen J."/>
            <person name="Van den Hoogen J."/>
            <person name="Gungor B."/>
            <person name="Hartog M."/>
            <person name="Hontelez J."/>
            <person name="Verver J."/>
            <person name="Yang W.-C."/>
            <person name="Schijlen E."/>
            <person name="Repin R."/>
            <person name="Schilthuizen M."/>
            <person name="Schranz E."/>
            <person name="Heidstra R."/>
            <person name="Miyata K."/>
            <person name="Fedorova E."/>
            <person name="Kohlen W."/>
            <person name="Bisseling T."/>
            <person name="Smit S."/>
            <person name="Geurts R."/>
        </authorList>
    </citation>
    <scope>NUCLEOTIDE SEQUENCE [LARGE SCALE GENOMIC DNA]</scope>
    <source>
        <strain evidence="2">cv. RG33-2</strain>
    </source>
</reference>
<dbReference type="EMBL" id="JXTC01000046">
    <property type="protein sequence ID" value="PON95144.1"/>
    <property type="molecule type" value="Genomic_DNA"/>
</dbReference>
<evidence type="ECO:0000313" key="1">
    <source>
        <dbReference type="EMBL" id="PON95144.1"/>
    </source>
</evidence>
<comment type="caution">
    <text evidence="1">The sequence shown here is derived from an EMBL/GenBank/DDBJ whole genome shotgun (WGS) entry which is preliminary data.</text>
</comment>
<protein>
    <submittedName>
        <fullName evidence="1">Uncharacterized protein</fullName>
    </submittedName>
</protein>
<evidence type="ECO:0000313" key="2">
    <source>
        <dbReference type="Proteomes" id="UP000237000"/>
    </source>
</evidence>